<keyword evidence="3" id="KW-1185">Reference proteome</keyword>
<dbReference type="AlphaFoldDB" id="A0A656HHB3"/>
<dbReference type="RefSeq" id="WP_002710185.1">
    <property type="nucleotide sequence ID" value="NZ_JH651384.1"/>
</dbReference>
<proteinExistence type="predicted"/>
<evidence type="ECO:0000256" key="1">
    <source>
        <dbReference type="SAM" id="SignalP"/>
    </source>
</evidence>
<feature type="signal peptide" evidence="1">
    <location>
        <begin position="1"/>
        <end position="25"/>
    </location>
</feature>
<dbReference type="Proteomes" id="UP000005317">
    <property type="component" value="Unassembled WGS sequence"/>
</dbReference>
<gene>
    <name evidence="2" type="ORF">Thini_3807</name>
</gene>
<sequence precursor="true">MKKTIKWGTTALAFAAITINTAAFAGDGSYARGDPGLMDIQFNWTTHQSGDTVKANEPVKIGFEVGNAGMYIPLGWQYTIHVKGATIQSWDSAPGVTCTTAESKLFCSSRKPILKLDPFLKGSITVLPPAQSGRRMRFAGSMVALVGSRPDEATMLRDTNRTNDTKIMLEMSAQ</sequence>
<evidence type="ECO:0000313" key="3">
    <source>
        <dbReference type="Proteomes" id="UP000005317"/>
    </source>
</evidence>
<organism evidence="2 3">
    <name type="scientific">Thiothrix nivea (strain ATCC 35100 / DSM 5205 / JP2)</name>
    <dbReference type="NCBI Taxonomy" id="870187"/>
    <lineage>
        <taxon>Bacteria</taxon>
        <taxon>Pseudomonadati</taxon>
        <taxon>Pseudomonadota</taxon>
        <taxon>Gammaproteobacteria</taxon>
        <taxon>Thiotrichales</taxon>
        <taxon>Thiotrichaceae</taxon>
        <taxon>Thiothrix</taxon>
    </lineage>
</organism>
<accession>A0A656HHB3</accession>
<reference evidence="3" key="1">
    <citation type="journal article" date="2011" name="Stand. Genomic Sci.">
        <title>Genome sequence of the filamentous, gliding Thiothrix nivea neotype strain (JP2(T)).</title>
        <authorList>
            <person name="Lapidus A."/>
            <person name="Nolan M."/>
            <person name="Lucas S."/>
            <person name="Glavina Del Rio T."/>
            <person name="Tice H."/>
            <person name="Cheng J.F."/>
            <person name="Tapia R."/>
            <person name="Han C."/>
            <person name="Goodwin L."/>
            <person name="Pitluck S."/>
            <person name="Liolios K."/>
            <person name="Pagani I."/>
            <person name="Ivanova N."/>
            <person name="Huntemann M."/>
            <person name="Mavromatis K."/>
            <person name="Mikhailova N."/>
            <person name="Pati A."/>
            <person name="Chen A."/>
            <person name="Palaniappan K."/>
            <person name="Land M."/>
            <person name="Brambilla E.M."/>
            <person name="Rohde M."/>
            <person name="Abt B."/>
            <person name="Verbarg S."/>
            <person name="Goker M."/>
            <person name="Bristow J."/>
            <person name="Eisen J.A."/>
            <person name="Markowitz V."/>
            <person name="Hugenholtz P."/>
            <person name="Kyrpides N.C."/>
            <person name="Klenk H.P."/>
            <person name="Woyke T."/>
        </authorList>
    </citation>
    <scope>NUCLEOTIDE SEQUENCE [LARGE SCALE GENOMIC DNA]</scope>
    <source>
        <strain evidence="3">ATCC 35100 / DSM 5205 / JP2</strain>
    </source>
</reference>
<evidence type="ECO:0000313" key="2">
    <source>
        <dbReference type="EMBL" id="EIJ36308.1"/>
    </source>
</evidence>
<name>A0A656HHB3_THINJ</name>
<feature type="chain" id="PRO_5024976183" evidence="1">
    <location>
        <begin position="26"/>
        <end position="174"/>
    </location>
</feature>
<keyword evidence="1" id="KW-0732">Signal</keyword>
<dbReference type="EMBL" id="JH651384">
    <property type="protein sequence ID" value="EIJ36308.1"/>
    <property type="molecule type" value="Genomic_DNA"/>
</dbReference>
<protein>
    <submittedName>
        <fullName evidence="2">Uncharacterized protein</fullName>
    </submittedName>
</protein>